<keyword evidence="3" id="KW-0472">Membrane</keyword>
<feature type="domain" description="LamG-like jellyroll fold" evidence="4">
    <location>
        <begin position="235"/>
        <end position="376"/>
    </location>
</feature>
<dbReference type="EMBL" id="LAZR01007603">
    <property type="protein sequence ID" value="KKM84191.1"/>
    <property type="molecule type" value="Genomic_DNA"/>
</dbReference>
<feature type="transmembrane region" description="Helical" evidence="3">
    <location>
        <begin position="912"/>
        <end position="928"/>
    </location>
</feature>
<keyword evidence="3" id="KW-0812">Transmembrane</keyword>
<dbReference type="Pfam" id="PF13385">
    <property type="entry name" value="Laminin_G_3"/>
    <property type="match status" value="1"/>
</dbReference>
<dbReference type="SUPFAM" id="SSF49899">
    <property type="entry name" value="Concanavalin A-like lectins/glucanases"/>
    <property type="match status" value="1"/>
</dbReference>
<feature type="transmembrane region" description="Helical" evidence="3">
    <location>
        <begin position="935"/>
        <end position="952"/>
    </location>
</feature>
<gene>
    <name evidence="5" type="ORF">LCGC14_1301740</name>
</gene>
<evidence type="ECO:0000256" key="3">
    <source>
        <dbReference type="SAM" id="Phobius"/>
    </source>
</evidence>
<feature type="transmembrane region" description="Helical" evidence="3">
    <location>
        <begin position="958"/>
        <end position="977"/>
    </location>
</feature>
<proteinExistence type="predicted"/>
<sequence length="983" mass="109608">MLNQKSIICFALFLFLILPMVSSFEFDNIKADLITNKDTSEYGKIEIRNSVLGFEWWQLDKVMSLELKENTYICSETGCLANTEIIMYEDGKLFDSIRFIDLYTGRETNIKGYKVYVNGRIYNYEKLKEDSQGIKYDVELKGEVYPFQKVDWQVRSAGTEWIEDWAVWTSALTNGTIGAWTLDETSGINVEDSTGNFDLTTNSSNWTTGLINNGLAFNETGYRAWNDTFLDKNMTDISFSFWFKVPRDFNSTASVDMDLLAKTDKFNTNHVRIYLESGSGKITISLAGEGQGNNLLSNYTNLVAGTWYHVVLVWDGGSNNTLYVNGEFNDTFTNTGRLNTTTLDYDFSIGGGFRSGKDFNGTIDEVVVWNRILLNTEIQDLYNSGLGISFAPLNGTTVTLNAPADNFNTTNRTVTFNCTAVVFRPSSNITNVSLYHNETGTWTLNQTNSTERRENSTAIFEVNFQNFRSSIWNCESCDNSSTCNFGINRTLNIESFAVNEQTFNNNTIEGASEDFTLNVTLASGLTISESSFVYDGNSSIAQHVLSDGNTILTRTGFIIPNIGPETNLSFNWELNLSDSSSVSTEETNQTVTNVSISNCTSSTNNIFNFTLVDEEAQTQLSDNLTIETAFNLFTVDRSILITNFSTNFSSSLVSICLSRLLLNNTNFSLDVIVKYEAQDHATEYFNVVNFSLTNSSEFQNITLFDLLSADSTEFQLTFTGSNFVAVEDALIFVMRQYISENVFKTVELPKTDSNGQTILHLVRNDIIYNINVLKGGEVLGTFNNIIAFCEDVAIGNCKINLDASSTGDAIFDYNDSLGITFTGPTFNNDTRVMSFNFLTTDGNTKTVTMEVSRNDIFGNRTLCNSTLESSGGALTCTVPDIDDSLIITRVFVEGEETVKEYTFLDGRNFGKAGYFIFFVFMLSFILMFNKSKTTTLIGIIVGFIAGISLGLIEGKMIGIGASGVWLSIVLILMLWKLNKERPN</sequence>
<evidence type="ECO:0000256" key="2">
    <source>
        <dbReference type="ARBA" id="ARBA00023157"/>
    </source>
</evidence>
<keyword evidence="3" id="KW-1133">Transmembrane helix</keyword>
<protein>
    <recommendedName>
        <fullName evidence="4">LamG-like jellyroll fold domain-containing protein</fullName>
    </recommendedName>
</protein>
<name>A0A0F9LA34_9ZZZZ</name>
<reference evidence="5" key="1">
    <citation type="journal article" date="2015" name="Nature">
        <title>Complex archaea that bridge the gap between prokaryotes and eukaryotes.</title>
        <authorList>
            <person name="Spang A."/>
            <person name="Saw J.H."/>
            <person name="Jorgensen S.L."/>
            <person name="Zaremba-Niedzwiedzka K."/>
            <person name="Martijn J."/>
            <person name="Lind A.E."/>
            <person name="van Eijk R."/>
            <person name="Schleper C."/>
            <person name="Guy L."/>
            <person name="Ettema T.J."/>
        </authorList>
    </citation>
    <scope>NUCLEOTIDE SEQUENCE</scope>
</reference>
<evidence type="ECO:0000256" key="1">
    <source>
        <dbReference type="ARBA" id="ARBA00022729"/>
    </source>
</evidence>
<dbReference type="InterPro" id="IPR006558">
    <property type="entry name" value="LamG-like"/>
</dbReference>
<organism evidence="5">
    <name type="scientific">marine sediment metagenome</name>
    <dbReference type="NCBI Taxonomy" id="412755"/>
    <lineage>
        <taxon>unclassified sequences</taxon>
        <taxon>metagenomes</taxon>
        <taxon>ecological metagenomes</taxon>
    </lineage>
</organism>
<dbReference type="Gene3D" id="2.60.120.200">
    <property type="match status" value="1"/>
</dbReference>
<keyword evidence="2" id="KW-1015">Disulfide bond</keyword>
<accession>A0A0F9LA34</accession>
<dbReference type="InterPro" id="IPR013320">
    <property type="entry name" value="ConA-like_dom_sf"/>
</dbReference>
<evidence type="ECO:0000259" key="4">
    <source>
        <dbReference type="SMART" id="SM00560"/>
    </source>
</evidence>
<keyword evidence="1" id="KW-0732">Signal</keyword>
<evidence type="ECO:0000313" key="5">
    <source>
        <dbReference type="EMBL" id="KKM84191.1"/>
    </source>
</evidence>
<comment type="caution">
    <text evidence="5">The sequence shown here is derived from an EMBL/GenBank/DDBJ whole genome shotgun (WGS) entry which is preliminary data.</text>
</comment>
<dbReference type="AlphaFoldDB" id="A0A0F9LA34"/>
<dbReference type="SMART" id="SM00560">
    <property type="entry name" value="LamGL"/>
    <property type="match status" value="1"/>
</dbReference>